<keyword evidence="2 8" id="KW-0479">Metal-binding</keyword>
<keyword evidence="6 8" id="KW-0862">Zinc</keyword>
<dbReference type="InterPro" id="IPR030873">
    <property type="entry name" value="Protease_BepA"/>
</dbReference>
<evidence type="ECO:0000256" key="9">
    <source>
        <dbReference type="SAM" id="Coils"/>
    </source>
</evidence>
<evidence type="ECO:0000256" key="5">
    <source>
        <dbReference type="ARBA" id="ARBA00022801"/>
    </source>
</evidence>
<dbReference type="RefSeq" id="WP_055438778.1">
    <property type="nucleotide sequence ID" value="NZ_CYHB01000002.1"/>
</dbReference>
<dbReference type="Gene3D" id="1.25.40.10">
    <property type="entry name" value="Tetratricopeptide repeat domain"/>
    <property type="match status" value="1"/>
</dbReference>
<feature type="chain" id="PRO_5008990650" description="Putative beta-barrel assembly-enhancing protease" evidence="8">
    <location>
        <begin position="26"/>
        <end position="486"/>
    </location>
</feature>
<dbReference type="GO" id="GO:0004222">
    <property type="term" value="F:metalloendopeptidase activity"/>
    <property type="evidence" value="ECO:0007669"/>
    <property type="project" value="InterPro"/>
</dbReference>
<evidence type="ECO:0000313" key="12">
    <source>
        <dbReference type="Proteomes" id="UP000182598"/>
    </source>
</evidence>
<keyword evidence="5 8" id="KW-0378">Hydrolase</keyword>
<keyword evidence="1 8" id="KW-0645">Protease</keyword>
<dbReference type="PANTHER" id="PTHR22726">
    <property type="entry name" value="METALLOENDOPEPTIDASE OMA1"/>
    <property type="match status" value="1"/>
</dbReference>
<feature type="binding site" evidence="8">
    <location>
        <position position="197"/>
    </location>
    <ligand>
        <name>Zn(2+)</name>
        <dbReference type="ChEBI" id="CHEBI:29105"/>
        <note>catalytic</note>
    </ligand>
</feature>
<dbReference type="InterPro" id="IPR001915">
    <property type="entry name" value="Peptidase_M48"/>
</dbReference>
<evidence type="ECO:0000256" key="2">
    <source>
        <dbReference type="ARBA" id="ARBA00022723"/>
    </source>
</evidence>
<dbReference type="Proteomes" id="UP000182598">
    <property type="component" value="Unassembled WGS sequence"/>
</dbReference>
<dbReference type="InterPro" id="IPR011990">
    <property type="entry name" value="TPR-like_helical_dom_sf"/>
</dbReference>
<comment type="similarity">
    <text evidence="8">Belongs to the peptidase M48 family. BepA subfamily.</text>
</comment>
<dbReference type="GO" id="GO:0051603">
    <property type="term" value="P:proteolysis involved in protein catabolic process"/>
    <property type="evidence" value="ECO:0007669"/>
    <property type="project" value="TreeGrafter"/>
</dbReference>
<dbReference type="GO" id="GO:0016020">
    <property type="term" value="C:membrane"/>
    <property type="evidence" value="ECO:0007669"/>
    <property type="project" value="InterPro"/>
</dbReference>
<keyword evidence="3 8" id="KW-0732">Signal</keyword>
<reference evidence="12" key="1">
    <citation type="submission" date="2015-08" db="EMBL/GenBank/DDBJ databases">
        <authorList>
            <person name="Varghese N."/>
        </authorList>
    </citation>
    <scope>NUCLEOTIDE SEQUENCE [LARGE SCALE GENOMIC DNA]</scope>
    <source>
        <strain evidence="12">DSM 27808</strain>
    </source>
</reference>
<name>A0A0K6H2M6_9GAMM</name>
<dbReference type="Pfam" id="PF01435">
    <property type="entry name" value="Peptidase_M48"/>
    <property type="match status" value="1"/>
</dbReference>
<evidence type="ECO:0000256" key="6">
    <source>
        <dbReference type="ARBA" id="ARBA00022833"/>
    </source>
</evidence>
<dbReference type="InterPro" id="IPR051156">
    <property type="entry name" value="Mito/Outer_Membr_Metalloprot"/>
</dbReference>
<dbReference type="HAMAP" id="MF_00997">
    <property type="entry name" value="Protease_BepA"/>
    <property type="match status" value="1"/>
</dbReference>
<dbReference type="Gene3D" id="3.30.2010.10">
    <property type="entry name" value="Metalloproteases ('zincins'), catalytic domain"/>
    <property type="match status" value="1"/>
</dbReference>
<dbReference type="AlphaFoldDB" id="A0A0K6H2M6"/>
<evidence type="ECO:0000256" key="3">
    <source>
        <dbReference type="ARBA" id="ARBA00022729"/>
    </source>
</evidence>
<dbReference type="OrthoDB" id="9810445at2"/>
<dbReference type="PANTHER" id="PTHR22726:SF1">
    <property type="entry name" value="METALLOENDOPEPTIDASE OMA1, MITOCHONDRIAL"/>
    <property type="match status" value="1"/>
</dbReference>
<feature type="binding site" evidence="8">
    <location>
        <position position="136"/>
    </location>
    <ligand>
        <name>Zn(2+)</name>
        <dbReference type="ChEBI" id="CHEBI:29105"/>
        <note>catalytic</note>
    </ligand>
</feature>
<evidence type="ECO:0000256" key="8">
    <source>
        <dbReference type="HAMAP-Rule" id="MF_00997"/>
    </source>
</evidence>
<evidence type="ECO:0000256" key="7">
    <source>
        <dbReference type="ARBA" id="ARBA00023049"/>
    </source>
</evidence>
<evidence type="ECO:0000313" key="11">
    <source>
        <dbReference type="EMBL" id="CUA85135.1"/>
    </source>
</evidence>
<dbReference type="Pfam" id="PF14559">
    <property type="entry name" value="TPR_19"/>
    <property type="match status" value="1"/>
</dbReference>
<protein>
    <recommendedName>
        <fullName evidence="8">Putative beta-barrel assembly-enhancing protease</fullName>
        <ecNumber evidence="8">3.4.-.-</ecNumber>
    </recommendedName>
</protein>
<dbReference type="SUPFAM" id="SSF48452">
    <property type="entry name" value="TPR-like"/>
    <property type="match status" value="1"/>
</dbReference>
<dbReference type="EMBL" id="CYHB01000002">
    <property type="protein sequence ID" value="CUA85135.1"/>
    <property type="molecule type" value="Genomic_DNA"/>
</dbReference>
<feature type="active site" description="Proton donor" evidence="8">
    <location>
        <position position="201"/>
    </location>
</feature>
<feature type="active site" evidence="8">
    <location>
        <position position="133"/>
    </location>
</feature>
<accession>A0A0K6H2M6</accession>
<comment type="function">
    <text evidence="8">Functions as both a chaperone and a metalloprotease. Maintains the integrity of the outer membrane by promoting either the assembly or the elimination of outer membrane proteins, depending on their folding state.</text>
</comment>
<evidence type="ECO:0000259" key="10">
    <source>
        <dbReference type="Pfam" id="PF01435"/>
    </source>
</evidence>
<proteinExistence type="inferred from homology"/>
<feature type="binding site" evidence="8">
    <location>
        <position position="132"/>
    </location>
    <ligand>
        <name>Zn(2+)</name>
        <dbReference type="ChEBI" id="CHEBI:29105"/>
        <note>catalytic</note>
    </ligand>
</feature>
<evidence type="ECO:0000256" key="4">
    <source>
        <dbReference type="ARBA" id="ARBA00022764"/>
    </source>
</evidence>
<keyword evidence="9" id="KW-0175">Coiled coil</keyword>
<keyword evidence="4 8" id="KW-0574">Periplasm</keyword>
<keyword evidence="7 8" id="KW-0482">Metalloprotease</keyword>
<dbReference type="GO" id="GO:0008270">
    <property type="term" value="F:zinc ion binding"/>
    <property type="evidence" value="ECO:0007669"/>
    <property type="project" value="UniProtKB-UniRule"/>
</dbReference>
<dbReference type="GO" id="GO:0042597">
    <property type="term" value="C:periplasmic space"/>
    <property type="evidence" value="ECO:0007669"/>
    <property type="project" value="UniProtKB-SubCell"/>
</dbReference>
<evidence type="ECO:0000256" key="1">
    <source>
        <dbReference type="ARBA" id="ARBA00022670"/>
    </source>
</evidence>
<feature type="coiled-coil region" evidence="9">
    <location>
        <begin position="453"/>
        <end position="480"/>
    </location>
</feature>
<organism evidence="11 12">
    <name type="scientific">Pseudidiomarina woesei</name>
    <dbReference type="NCBI Taxonomy" id="1381080"/>
    <lineage>
        <taxon>Bacteria</taxon>
        <taxon>Pseudomonadati</taxon>
        <taxon>Pseudomonadota</taxon>
        <taxon>Gammaproteobacteria</taxon>
        <taxon>Alteromonadales</taxon>
        <taxon>Idiomarinaceae</taxon>
        <taxon>Pseudidiomarina</taxon>
    </lineage>
</organism>
<feature type="domain" description="Peptidase M48" evidence="10">
    <location>
        <begin position="69"/>
        <end position="255"/>
    </location>
</feature>
<keyword evidence="12" id="KW-1185">Reference proteome</keyword>
<comment type="subcellular location">
    <subcellularLocation>
        <location evidence="8">Periplasm</location>
    </subcellularLocation>
</comment>
<feature type="signal peptide" evidence="8">
    <location>
        <begin position="1"/>
        <end position="25"/>
    </location>
</feature>
<gene>
    <name evidence="11" type="ORF">Ga0061064_1118</name>
</gene>
<sequence precursor="true">MKQLLSTISALGLAIGVSYSAASLAQERLPEIGTAGASVMTIEREQIFGDMYMRQLRAMAPMVHDPVLDEYIQDIGSRIVREAEGVKFPFTFFWINQKDINAFAFFGGYVGMHTGLITEARTESEFASVLAHEVAHVSQRHIVRNMERMSNNSPTMMAAVLGSIILSVINPQLGMAALSGTIAGGQQMQINYTRQFEQEADRVGFDILRRAGFDPQGAVDFFSRLTEKFRYMSRPPEFLLTHPYSESRLSEMRARTALLPRIAPRDESTFLLAKYRVQVRYTQTLTESTLRQEMSDPNLPTERVRAARYGLAIFMLDNQRHAEAEHILKPLITAQPYNTFYLDVQSDILLASQRYEEALALLEKAYIRQPNEQTITINFANVAIEAKQYSLAISLLREYLQRENDHILALDLLAKAYRLSGDMSAMHGVMAESAALYGAFDQAIEHLHKAHKQTGIEIEKRRLQARIEQLMAQKSLLESISSGSRG</sequence>
<comment type="cofactor">
    <cofactor evidence="8">
        <name>Zn(2+)</name>
        <dbReference type="ChEBI" id="CHEBI:29105"/>
    </cofactor>
    <text evidence="8">Binds 1 zinc ion per subunit.</text>
</comment>
<dbReference type="EC" id="3.4.-.-" evidence="8"/>